<feature type="coiled-coil region" evidence="4">
    <location>
        <begin position="329"/>
        <end position="381"/>
    </location>
</feature>
<keyword evidence="6" id="KW-1133">Transmembrane helix</keyword>
<dbReference type="GO" id="GO:0016020">
    <property type="term" value="C:membrane"/>
    <property type="evidence" value="ECO:0007669"/>
    <property type="project" value="UniProtKB-SubCell"/>
</dbReference>
<evidence type="ECO:0000256" key="1">
    <source>
        <dbReference type="ARBA" id="ARBA00004141"/>
    </source>
</evidence>
<evidence type="ECO:0000256" key="2">
    <source>
        <dbReference type="ARBA" id="ARBA00022801"/>
    </source>
</evidence>
<evidence type="ECO:0000259" key="7">
    <source>
        <dbReference type="PROSITE" id="PS51786"/>
    </source>
</evidence>
<keyword evidence="2" id="KW-0378">Hydrolase</keyword>
<dbReference type="Pfam" id="PF05362">
    <property type="entry name" value="Lon_C"/>
    <property type="match status" value="1"/>
</dbReference>
<dbReference type="InterPro" id="IPR027065">
    <property type="entry name" value="Lon_Prtase"/>
</dbReference>
<dbReference type="PROSITE" id="PS51786">
    <property type="entry name" value="LON_PROTEOLYTIC"/>
    <property type="match status" value="1"/>
</dbReference>
<evidence type="ECO:0000256" key="4">
    <source>
        <dbReference type="SAM" id="Coils"/>
    </source>
</evidence>
<keyword evidence="6" id="KW-0472">Membrane</keyword>
<dbReference type="GO" id="GO:0005524">
    <property type="term" value="F:ATP binding"/>
    <property type="evidence" value="ECO:0007669"/>
    <property type="project" value="InterPro"/>
</dbReference>
<keyword evidence="4" id="KW-0175">Coiled coil</keyword>
<dbReference type="GO" id="GO:0030163">
    <property type="term" value="P:protein catabolic process"/>
    <property type="evidence" value="ECO:0007669"/>
    <property type="project" value="InterPro"/>
</dbReference>
<proteinExistence type="predicted"/>
<dbReference type="PROSITE" id="PS01046">
    <property type="entry name" value="LON_SER"/>
    <property type="match status" value="1"/>
</dbReference>
<evidence type="ECO:0000256" key="3">
    <source>
        <dbReference type="ARBA" id="ARBA00022825"/>
    </source>
</evidence>
<name>A0A8T5GF88_9ARCH</name>
<accession>A0A8T5GF88</accession>
<dbReference type="InterPro" id="IPR008268">
    <property type="entry name" value="Peptidase_S16_AS"/>
</dbReference>
<keyword evidence="6" id="KW-0812">Transmembrane</keyword>
<dbReference type="Proteomes" id="UP000722459">
    <property type="component" value="Unassembled WGS sequence"/>
</dbReference>
<feature type="transmembrane region" description="Helical" evidence="6">
    <location>
        <begin position="603"/>
        <end position="624"/>
    </location>
</feature>
<sequence>MRFKLLLVFVILVILSTSTLAISANGDTKIFAVTEDEKGMAADLFLYSIPGSGEVAFITSNSLVGKDTQSTGNIALQIAQTKSGINGDSYNYIFDIKANASEVDGPSAGAAMTLLMYSILSERTLPKDVAITGTINSDSSVGMVGGVYPKAKAASDIGIKLFMIPRGEANQVIRDGGVRSVNLLEYGPEKWGMKIVEVTTIDDVINYAYSDIEEIVVDTTTTSIGFIPPAIKYKSSLGPMEEMSKNYLKRANAVIDEAKKELEVSDLDDEERSKYYPHIGLAERNVEMAKVFLDQNYLYSAANYSFNARVLAGTVEEIAKTPSLLNNESKVLDLKIKNLRREIKILKKDMFYIPLVEVEWLIGAQQRIAYAENALNTLEADTNTELSEEDLFNRVYDYVSASGWFEATKDFFEEAEKSKSKKIVYYSDKFILEISERLIEVEEIINSSSVSDEALSESNRRLGAAKISFDNNFYFAALFDTYFAEGFIVAEQDKEQISDEELFGVVESKIGDNTDLDSLWANLFLDHSKFFLENAEFEGSISREAGKKANLNTSFDWVTLAVKIDEAKEQIDSYLEFAEMDDYLDNSPNVEIKYVKREFISPYLVILSGILVFLLAALILVGFYSNYSKGIKGISRAEKLHLVLNRLDKALSQRKVSDAEYFFMKKKYEDELHFVMDKRAKRSKIALNLDESKAKLNALQMGLHDLKRHYKSGLIIPEDYDRNVKHFTKETTEIKRDIKQLKDDLKHSKKIVIPKESEFRKAMAKQSKKKRKRSPRREKFSKSKKQSEFDVKGTGTGEEKVKGTNK</sequence>
<feature type="region of interest" description="Disordered" evidence="5">
    <location>
        <begin position="755"/>
        <end position="806"/>
    </location>
</feature>
<comment type="caution">
    <text evidence="8">The sequence shown here is derived from an EMBL/GenBank/DDBJ whole genome shotgun (WGS) entry which is preliminary data.</text>
</comment>
<dbReference type="GO" id="GO:0004252">
    <property type="term" value="F:serine-type endopeptidase activity"/>
    <property type="evidence" value="ECO:0007669"/>
    <property type="project" value="InterPro"/>
</dbReference>
<dbReference type="PRINTS" id="PR00830">
    <property type="entry name" value="ENDOLAPTASE"/>
</dbReference>
<evidence type="ECO:0000313" key="8">
    <source>
        <dbReference type="EMBL" id="MBT4870641.1"/>
    </source>
</evidence>
<dbReference type="InterPro" id="IPR008269">
    <property type="entry name" value="Lon_proteolytic"/>
</dbReference>
<dbReference type="PANTHER" id="PTHR10046">
    <property type="entry name" value="ATP DEPENDENT LON PROTEASE FAMILY MEMBER"/>
    <property type="match status" value="1"/>
</dbReference>
<organism evidence="8 9">
    <name type="scientific">Candidatus Iainarchaeum sp</name>
    <dbReference type="NCBI Taxonomy" id="3101447"/>
    <lineage>
        <taxon>Archaea</taxon>
        <taxon>Candidatus Iainarchaeota</taxon>
        <taxon>Candidatus Iainarchaeia</taxon>
        <taxon>Candidatus Iainarchaeales</taxon>
        <taxon>Candidatus Iainarchaeaceae</taxon>
        <taxon>Candidatus Iainarchaeum</taxon>
    </lineage>
</organism>
<protein>
    <recommendedName>
        <fullName evidence="7">Lon proteolytic domain-containing protein</fullName>
    </recommendedName>
</protein>
<evidence type="ECO:0000313" key="9">
    <source>
        <dbReference type="Proteomes" id="UP000722459"/>
    </source>
</evidence>
<dbReference type="GO" id="GO:0004176">
    <property type="term" value="F:ATP-dependent peptidase activity"/>
    <property type="evidence" value="ECO:0007669"/>
    <property type="project" value="InterPro"/>
</dbReference>
<keyword evidence="3" id="KW-0720">Serine protease</keyword>
<feature type="compositionally biased region" description="Basic residues" evidence="5">
    <location>
        <begin position="762"/>
        <end position="776"/>
    </location>
</feature>
<keyword evidence="3" id="KW-0645">Protease</keyword>
<evidence type="ECO:0000256" key="5">
    <source>
        <dbReference type="SAM" id="MobiDB-lite"/>
    </source>
</evidence>
<dbReference type="SUPFAM" id="SSF54211">
    <property type="entry name" value="Ribosomal protein S5 domain 2-like"/>
    <property type="match status" value="1"/>
</dbReference>
<feature type="domain" description="Lon proteolytic" evidence="7">
    <location>
        <begin position="35"/>
        <end position="211"/>
    </location>
</feature>
<gene>
    <name evidence="8" type="ORF">HON47_03645</name>
</gene>
<dbReference type="AlphaFoldDB" id="A0A8T5GF88"/>
<evidence type="ECO:0000256" key="6">
    <source>
        <dbReference type="SAM" id="Phobius"/>
    </source>
</evidence>
<dbReference type="EMBL" id="JABJNZ010000047">
    <property type="protein sequence ID" value="MBT4870641.1"/>
    <property type="molecule type" value="Genomic_DNA"/>
</dbReference>
<dbReference type="Gene3D" id="3.30.230.10">
    <property type="match status" value="1"/>
</dbReference>
<dbReference type="GO" id="GO:0006508">
    <property type="term" value="P:proteolysis"/>
    <property type="evidence" value="ECO:0007669"/>
    <property type="project" value="InterPro"/>
</dbReference>
<feature type="compositionally biased region" description="Basic and acidic residues" evidence="5">
    <location>
        <begin position="777"/>
        <end position="806"/>
    </location>
</feature>
<comment type="subcellular location">
    <subcellularLocation>
        <location evidence="1">Membrane</location>
        <topology evidence="1">Multi-pass membrane protein</topology>
    </subcellularLocation>
</comment>
<dbReference type="InterPro" id="IPR020568">
    <property type="entry name" value="Ribosomal_Su5_D2-typ_SF"/>
</dbReference>
<reference evidence="8" key="1">
    <citation type="journal article" date="2021" name="ISME J.">
        <title>Mercury methylation by metabolically versatile and cosmopolitan marine bacteria.</title>
        <authorList>
            <person name="Lin H."/>
            <person name="Ascher D.B."/>
            <person name="Myung Y."/>
            <person name="Lamborg C.H."/>
            <person name="Hallam S.J."/>
            <person name="Gionfriddo C.M."/>
            <person name="Holt K.E."/>
            <person name="Moreau J.W."/>
        </authorList>
    </citation>
    <scope>NUCLEOTIDE SEQUENCE</scope>
    <source>
        <strain evidence="8">SI075_bin30</strain>
    </source>
</reference>
<dbReference type="InterPro" id="IPR014721">
    <property type="entry name" value="Ribsml_uS5_D2-typ_fold_subgr"/>
</dbReference>